<evidence type="ECO:0000313" key="1">
    <source>
        <dbReference type="EMBL" id="MFD2912407.1"/>
    </source>
</evidence>
<keyword evidence="2" id="KW-1185">Reference proteome</keyword>
<sequence length="154" mass="17596">MKKFKTLGFLVIAALLFFGGYFTNQFLNPEEVSREVRIGYANDYVQDPGQIDIAKIYTDLEDQHVVDNTMMIFMNKQPVERETNADPADMYIWMLNPKDSTGLIEARVWFNGEGAVIGQRAGEGWDEVEYFSINEQDAAYLKEQGEFEDEAGTL</sequence>
<proteinExistence type="predicted"/>
<dbReference type="RefSeq" id="WP_204728953.1">
    <property type="nucleotide sequence ID" value="NZ_JAFBDK010000005.1"/>
</dbReference>
<reference evidence="2" key="1">
    <citation type="journal article" date="2019" name="Int. J. Syst. Evol. Microbiol.">
        <title>The Global Catalogue of Microorganisms (GCM) 10K type strain sequencing project: providing services to taxonomists for standard genome sequencing and annotation.</title>
        <authorList>
            <consortium name="The Broad Institute Genomics Platform"/>
            <consortium name="The Broad Institute Genome Sequencing Center for Infectious Disease"/>
            <person name="Wu L."/>
            <person name="Ma J."/>
        </authorList>
    </citation>
    <scope>NUCLEOTIDE SEQUENCE [LARGE SCALE GENOMIC DNA]</scope>
    <source>
        <strain evidence="2">KCTC 13528</strain>
    </source>
</reference>
<gene>
    <name evidence="1" type="ORF">ACFS5P_11015</name>
</gene>
<dbReference type="Proteomes" id="UP001597561">
    <property type="component" value="Unassembled WGS sequence"/>
</dbReference>
<dbReference type="EMBL" id="JBHUPG010000019">
    <property type="protein sequence ID" value="MFD2912407.1"/>
    <property type="molecule type" value="Genomic_DNA"/>
</dbReference>
<comment type="caution">
    <text evidence="1">The sequence shown here is derived from an EMBL/GenBank/DDBJ whole genome shotgun (WGS) entry which is preliminary data.</text>
</comment>
<name>A0ABW5ZLI0_9BACL</name>
<accession>A0ABW5ZLI0</accession>
<organism evidence="1 2">
    <name type="scientific">Jeotgalibacillus terrae</name>
    <dbReference type="NCBI Taxonomy" id="587735"/>
    <lineage>
        <taxon>Bacteria</taxon>
        <taxon>Bacillati</taxon>
        <taxon>Bacillota</taxon>
        <taxon>Bacilli</taxon>
        <taxon>Bacillales</taxon>
        <taxon>Caryophanaceae</taxon>
        <taxon>Jeotgalibacillus</taxon>
    </lineage>
</organism>
<protein>
    <submittedName>
        <fullName evidence="1">Uncharacterized protein</fullName>
    </submittedName>
</protein>
<evidence type="ECO:0000313" key="2">
    <source>
        <dbReference type="Proteomes" id="UP001597561"/>
    </source>
</evidence>